<organism evidence="4 5">
    <name type="scientific">Cylicocyclus nassatus</name>
    <name type="common">Nematode worm</name>
    <dbReference type="NCBI Taxonomy" id="53992"/>
    <lineage>
        <taxon>Eukaryota</taxon>
        <taxon>Metazoa</taxon>
        <taxon>Ecdysozoa</taxon>
        <taxon>Nematoda</taxon>
        <taxon>Chromadorea</taxon>
        <taxon>Rhabditida</taxon>
        <taxon>Rhabditina</taxon>
        <taxon>Rhabditomorpha</taxon>
        <taxon>Strongyloidea</taxon>
        <taxon>Strongylidae</taxon>
        <taxon>Cylicocyclus</taxon>
    </lineage>
</organism>
<dbReference type="PANTHER" id="PTHR11346:SF174">
    <property type="entry name" value="GALAPTIN LEC-8-RELATED"/>
    <property type="match status" value="1"/>
</dbReference>
<comment type="caution">
    <text evidence="4">The sequence shown here is derived from an EMBL/GenBank/DDBJ whole genome shotgun (WGS) entry which is preliminary data.</text>
</comment>
<dbReference type="Pfam" id="PF00337">
    <property type="entry name" value="Gal-bind_lectin"/>
    <property type="match status" value="1"/>
</dbReference>
<dbReference type="SUPFAM" id="SSF49899">
    <property type="entry name" value="Concanavalin A-like lectins/glucanases"/>
    <property type="match status" value="1"/>
</dbReference>
<keyword evidence="1 2" id="KW-0430">Lectin</keyword>
<accession>A0AA36MHX4</accession>
<dbReference type="InterPro" id="IPR001079">
    <property type="entry name" value="Galectin_CRD"/>
</dbReference>
<feature type="domain" description="Galectin" evidence="3">
    <location>
        <begin position="11"/>
        <end position="138"/>
    </location>
</feature>
<evidence type="ECO:0000259" key="3">
    <source>
        <dbReference type="PROSITE" id="PS51304"/>
    </source>
</evidence>
<dbReference type="InterPro" id="IPR013320">
    <property type="entry name" value="ConA-like_dom_sf"/>
</dbReference>
<dbReference type="EMBL" id="CATQJL010000326">
    <property type="protein sequence ID" value="CAJ0609772.1"/>
    <property type="molecule type" value="Genomic_DNA"/>
</dbReference>
<sequence>MHNVHSPIVPSVIPIHEQLHPGCVIDVHGVVEHGHHKNFAVELVSGPHIVLHVNFRFRHTHEVVMNSASHGAWGTEVKHKNPLHHGNHFHLHISVHQSHYEISVNGHHLADYTHRFPMESVQGVGLKGDVKVEKIEFTGFAFGVDWNAHRDYGHSGYSAYGTDNYQPPVFNNTHAYNAYF</sequence>
<dbReference type="Gene3D" id="2.60.120.200">
    <property type="match status" value="1"/>
</dbReference>
<dbReference type="PROSITE" id="PS51304">
    <property type="entry name" value="GALECTIN"/>
    <property type="match status" value="1"/>
</dbReference>
<name>A0AA36MHX4_CYLNA</name>
<proteinExistence type="predicted"/>
<reference evidence="4" key="1">
    <citation type="submission" date="2023-07" db="EMBL/GenBank/DDBJ databases">
        <authorList>
            <consortium name="CYATHOMIX"/>
        </authorList>
    </citation>
    <scope>NUCLEOTIDE SEQUENCE</scope>
    <source>
        <strain evidence="4">N/A</strain>
    </source>
</reference>
<dbReference type="InterPro" id="IPR044156">
    <property type="entry name" value="Galectin-like"/>
</dbReference>
<dbReference type="SMART" id="SM00908">
    <property type="entry name" value="Gal-bind_lectin"/>
    <property type="match status" value="1"/>
</dbReference>
<dbReference type="Proteomes" id="UP001176961">
    <property type="component" value="Unassembled WGS sequence"/>
</dbReference>
<dbReference type="CDD" id="cd00070">
    <property type="entry name" value="GLECT"/>
    <property type="match status" value="1"/>
</dbReference>
<evidence type="ECO:0000256" key="1">
    <source>
        <dbReference type="ARBA" id="ARBA00022734"/>
    </source>
</evidence>
<dbReference type="SMART" id="SM00276">
    <property type="entry name" value="GLECT"/>
    <property type="match status" value="1"/>
</dbReference>
<gene>
    <name evidence="4" type="ORF">CYNAS_LOCUS21755</name>
</gene>
<dbReference type="GO" id="GO:0016936">
    <property type="term" value="F:galactoside binding"/>
    <property type="evidence" value="ECO:0007669"/>
    <property type="project" value="TreeGrafter"/>
</dbReference>
<dbReference type="GO" id="GO:0030246">
    <property type="term" value="F:carbohydrate binding"/>
    <property type="evidence" value="ECO:0007669"/>
    <property type="project" value="UniProtKB-UniRule"/>
</dbReference>
<dbReference type="FunFam" id="2.60.120.200:FF:000213">
    <property type="entry name" value="Galectin"/>
    <property type="match status" value="1"/>
</dbReference>
<dbReference type="PANTHER" id="PTHR11346">
    <property type="entry name" value="GALECTIN"/>
    <property type="match status" value="1"/>
</dbReference>
<protein>
    <recommendedName>
        <fullName evidence="2">Galectin</fullName>
    </recommendedName>
</protein>
<dbReference type="AlphaFoldDB" id="A0AA36MHX4"/>
<evidence type="ECO:0000313" key="4">
    <source>
        <dbReference type="EMBL" id="CAJ0609772.1"/>
    </source>
</evidence>
<evidence type="ECO:0000313" key="5">
    <source>
        <dbReference type="Proteomes" id="UP001176961"/>
    </source>
</evidence>
<keyword evidence="5" id="KW-1185">Reference proteome</keyword>
<evidence type="ECO:0000256" key="2">
    <source>
        <dbReference type="RuleBase" id="RU102079"/>
    </source>
</evidence>